<reference evidence="2" key="1">
    <citation type="submission" date="2021-05" db="EMBL/GenBank/DDBJ databases">
        <authorList>
            <person name="Khan N."/>
        </authorList>
    </citation>
    <scope>NUCLEOTIDE SEQUENCE</scope>
</reference>
<proteinExistence type="predicted"/>
<keyword evidence="1" id="KW-0175">Coiled coil</keyword>
<organism evidence="2 3">
    <name type="scientific">Fusarium equiseti</name>
    <name type="common">Fusarium scirpi</name>
    <dbReference type="NCBI Taxonomy" id="61235"/>
    <lineage>
        <taxon>Eukaryota</taxon>
        <taxon>Fungi</taxon>
        <taxon>Dikarya</taxon>
        <taxon>Ascomycota</taxon>
        <taxon>Pezizomycotina</taxon>
        <taxon>Sordariomycetes</taxon>
        <taxon>Hypocreomycetidae</taxon>
        <taxon>Hypocreales</taxon>
        <taxon>Nectriaceae</taxon>
        <taxon>Fusarium</taxon>
        <taxon>Fusarium incarnatum-equiseti species complex</taxon>
    </lineage>
</organism>
<gene>
    <name evidence="2" type="ORF">FEQUK3_LOCUS2065</name>
</gene>
<evidence type="ECO:0000313" key="2">
    <source>
        <dbReference type="EMBL" id="CAG7556343.1"/>
    </source>
</evidence>
<dbReference type="EMBL" id="CAJSTJ010000099">
    <property type="protein sequence ID" value="CAG7556343.1"/>
    <property type="molecule type" value="Genomic_DNA"/>
</dbReference>
<dbReference type="AlphaFoldDB" id="A0A8J2N9U7"/>
<name>A0A8J2N9U7_FUSEQ</name>
<comment type="caution">
    <text evidence="2">The sequence shown here is derived from an EMBL/GenBank/DDBJ whole genome shotgun (WGS) entry which is preliminary data.</text>
</comment>
<dbReference type="Proteomes" id="UP000693738">
    <property type="component" value="Unassembled WGS sequence"/>
</dbReference>
<accession>A0A8J2N9U7</accession>
<evidence type="ECO:0000256" key="1">
    <source>
        <dbReference type="SAM" id="Coils"/>
    </source>
</evidence>
<protein>
    <submittedName>
        <fullName evidence="2">Uncharacterized protein</fullName>
    </submittedName>
</protein>
<evidence type="ECO:0000313" key="3">
    <source>
        <dbReference type="Proteomes" id="UP000693738"/>
    </source>
</evidence>
<sequence>MDSLHQELEDARAEKTKYEGLLNQSLDRERMLTSALEKCQDLHHQNGHAVERDALRPPPDKLFVDKLSFLRQNIREFTYQYFNSWLPSAKISTNSVHEIAGILNVEPFALFRTSNPWLVTRAYIWAFLDRKVFGRFVWAGPSESMYELSEYLKPRKSPISTEDQERQQQFRLWQAKTSSLLQTARGTREDKSSDAAQSNEINRLINTLVGVTATVRRIELLKAVNTIWAYAVEFDILMHTQAPGLELYYGSALQSPRRFDSTKMEVPGEIQMPGGSTVSLLMEPALRRMGHPTGSYLASEIYLVKMTVTCDDDDLDTQVKAPETEKKILGRSKTIGRRWGFMKRGSH</sequence>
<feature type="coiled-coil region" evidence="1">
    <location>
        <begin position="1"/>
        <end position="28"/>
    </location>
</feature>